<dbReference type="EMBL" id="OZ034813">
    <property type="protein sequence ID" value="CAL1357561.1"/>
    <property type="molecule type" value="Genomic_DNA"/>
</dbReference>
<sequence length="87" mass="10125">MQLLISLTLSSILRMPRPNVVVDLDGKTISCLRKLPSSTGEEGVRREREGGVGKRGRRRRRRWWFYGEIVDRAGWWFSGVGLQRRLL</sequence>
<proteinExistence type="predicted"/>
<reference evidence="1 2" key="1">
    <citation type="submission" date="2024-04" db="EMBL/GenBank/DDBJ databases">
        <authorList>
            <person name="Fracassetti M."/>
        </authorList>
    </citation>
    <scope>NUCLEOTIDE SEQUENCE [LARGE SCALE GENOMIC DNA]</scope>
</reference>
<protein>
    <submittedName>
        <fullName evidence="1">Uncharacterized protein</fullName>
    </submittedName>
</protein>
<keyword evidence="2" id="KW-1185">Reference proteome</keyword>
<accession>A0AAV2CNE6</accession>
<evidence type="ECO:0000313" key="2">
    <source>
        <dbReference type="Proteomes" id="UP001497516"/>
    </source>
</evidence>
<gene>
    <name evidence="1" type="ORF">LTRI10_LOCUS5181</name>
</gene>
<evidence type="ECO:0000313" key="1">
    <source>
        <dbReference type="EMBL" id="CAL1357561.1"/>
    </source>
</evidence>
<organism evidence="1 2">
    <name type="scientific">Linum trigynum</name>
    <dbReference type="NCBI Taxonomy" id="586398"/>
    <lineage>
        <taxon>Eukaryota</taxon>
        <taxon>Viridiplantae</taxon>
        <taxon>Streptophyta</taxon>
        <taxon>Embryophyta</taxon>
        <taxon>Tracheophyta</taxon>
        <taxon>Spermatophyta</taxon>
        <taxon>Magnoliopsida</taxon>
        <taxon>eudicotyledons</taxon>
        <taxon>Gunneridae</taxon>
        <taxon>Pentapetalae</taxon>
        <taxon>rosids</taxon>
        <taxon>fabids</taxon>
        <taxon>Malpighiales</taxon>
        <taxon>Linaceae</taxon>
        <taxon>Linum</taxon>
    </lineage>
</organism>
<name>A0AAV2CNE6_9ROSI</name>
<dbReference type="Proteomes" id="UP001497516">
    <property type="component" value="Chromosome 1"/>
</dbReference>
<dbReference type="AlphaFoldDB" id="A0AAV2CNE6"/>